<evidence type="ECO:0000313" key="2">
    <source>
        <dbReference type="Proteomes" id="UP000076584"/>
    </source>
</evidence>
<sequence>MAFVAIFLFCRRKITRRGQFVKPEDADLVWIRPAVDEHEAAMAINENEVGLLRRVVQNVLFSIDPGR</sequence>
<gene>
    <name evidence="1" type="ORF">CI238_10809</name>
</gene>
<accession>A0A161XX39</accession>
<reference evidence="1 2" key="1">
    <citation type="submission" date="2015-06" db="EMBL/GenBank/DDBJ databases">
        <title>Survival trade-offs in plant roots during colonization by closely related pathogenic and mutualistic fungi.</title>
        <authorList>
            <person name="Hacquard S."/>
            <person name="Kracher B."/>
            <person name="Hiruma K."/>
            <person name="Weinman A."/>
            <person name="Muench P."/>
            <person name="Garrido Oter R."/>
            <person name="Ver Loren van Themaat E."/>
            <person name="Dallerey J.-F."/>
            <person name="Damm U."/>
            <person name="Henrissat B."/>
            <person name="Lespinet O."/>
            <person name="Thon M."/>
            <person name="Kemen E."/>
            <person name="McHardy A.C."/>
            <person name="Schulze-Lefert P."/>
            <person name="O'Connell R.J."/>
        </authorList>
    </citation>
    <scope>NUCLEOTIDE SEQUENCE [LARGE SCALE GENOMIC DNA]</scope>
    <source>
        <strain evidence="1 2">MAFF 238704</strain>
    </source>
</reference>
<dbReference type="EMBL" id="LFIW01001595">
    <property type="protein sequence ID" value="KZL81739.1"/>
    <property type="molecule type" value="Genomic_DNA"/>
</dbReference>
<organism evidence="1 2">
    <name type="scientific">Colletotrichum incanum</name>
    <name type="common">Soybean anthracnose fungus</name>
    <dbReference type="NCBI Taxonomy" id="1573173"/>
    <lineage>
        <taxon>Eukaryota</taxon>
        <taxon>Fungi</taxon>
        <taxon>Dikarya</taxon>
        <taxon>Ascomycota</taxon>
        <taxon>Pezizomycotina</taxon>
        <taxon>Sordariomycetes</taxon>
        <taxon>Hypocreomycetidae</taxon>
        <taxon>Glomerellales</taxon>
        <taxon>Glomerellaceae</taxon>
        <taxon>Colletotrichum</taxon>
        <taxon>Colletotrichum spaethianum species complex</taxon>
    </lineage>
</organism>
<protein>
    <submittedName>
        <fullName evidence="1">General amino acid permease agp2</fullName>
    </submittedName>
</protein>
<dbReference type="AlphaFoldDB" id="A0A161XX39"/>
<evidence type="ECO:0000313" key="1">
    <source>
        <dbReference type="EMBL" id="KZL81739.1"/>
    </source>
</evidence>
<proteinExistence type="predicted"/>
<name>A0A161XX39_COLIC</name>
<dbReference type="Proteomes" id="UP000076584">
    <property type="component" value="Unassembled WGS sequence"/>
</dbReference>
<keyword evidence="2" id="KW-1185">Reference proteome</keyword>
<comment type="caution">
    <text evidence="1">The sequence shown here is derived from an EMBL/GenBank/DDBJ whole genome shotgun (WGS) entry which is preliminary data.</text>
</comment>